<organism evidence="1">
    <name type="scientific">uncultured Anaerotruncus sp</name>
    <dbReference type="NCBI Taxonomy" id="905011"/>
    <lineage>
        <taxon>Bacteria</taxon>
        <taxon>Bacillati</taxon>
        <taxon>Bacillota</taxon>
        <taxon>Clostridia</taxon>
        <taxon>Eubacteriales</taxon>
        <taxon>Oscillospiraceae</taxon>
        <taxon>Anaerotruncus</taxon>
        <taxon>environmental samples</taxon>
    </lineage>
</organism>
<dbReference type="AlphaFoldDB" id="A0A1C6I9C6"/>
<dbReference type="EMBL" id="FMHG01000001">
    <property type="protein sequence ID" value="SCJ66544.1"/>
    <property type="molecule type" value="Genomic_DNA"/>
</dbReference>
<proteinExistence type="predicted"/>
<accession>A0A1C6I9C6</accession>
<gene>
    <name evidence="1" type="ORF">SAMEA3545359_01326</name>
</gene>
<name>A0A1C6I9C6_9FIRM</name>
<protein>
    <submittedName>
        <fullName evidence="1">Uncharacterized protein</fullName>
    </submittedName>
</protein>
<evidence type="ECO:0000313" key="1">
    <source>
        <dbReference type="EMBL" id="SCJ66544.1"/>
    </source>
</evidence>
<sequence>MAYMHNKTCPICGRPVAAMHGAVQCPQMGRVICMRHCYTGCPYIEETTGHCLWRVRRRGAPK</sequence>
<reference evidence="1" key="1">
    <citation type="submission" date="2015-09" db="EMBL/GenBank/DDBJ databases">
        <authorList>
            <consortium name="Pathogen Informatics"/>
        </authorList>
    </citation>
    <scope>NUCLEOTIDE SEQUENCE</scope>
    <source>
        <strain evidence="1">2789STDY5834896</strain>
    </source>
</reference>